<name>A0A5E4ET21_PRUDU</name>
<evidence type="ECO:0000313" key="2">
    <source>
        <dbReference type="EMBL" id="VVA18823.1"/>
    </source>
</evidence>
<dbReference type="AlphaFoldDB" id="A0A5E4ET21"/>
<organism evidence="2 3">
    <name type="scientific">Prunus dulcis</name>
    <name type="common">Almond</name>
    <name type="synonym">Amygdalus dulcis</name>
    <dbReference type="NCBI Taxonomy" id="3755"/>
    <lineage>
        <taxon>Eukaryota</taxon>
        <taxon>Viridiplantae</taxon>
        <taxon>Streptophyta</taxon>
        <taxon>Embryophyta</taxon>
        <taxon>Tracheophyta</taxon>
        <taxon>Spermatophyta</taxon>
        <taxon>Magnoliopsida</taxon>
        <taxon>eudicotyledons</taxon>
        <taxon>Gunneridae</taxon>
        <taxon>Pentapetalae</taxon>
        <taxon>rosids</taxon>
        <taxon>fabids</taxon>
        <taxon>Rosales</taxon>
        <taxon>Rosaceae</taxon>
        <taxon>Amygdaloideae</taxon>
        <taxon>Amygdaleae</taxon>
        <taxon>Prunus</taxon>
    </lineage>
</organism>
<dbReference type="InParanoid" id="A0A5E4ET21"/>
<accession>A0A5E4ET21</accession>
<reference evidence="3" key="1">
    <citation type="journal article" date="2020" name="Plant J.">
        <title>Transposons played a major role in the diversification between the closely related almond and peach genomes: results from the almond genome sequence.</title>
        <authorList>
            <person name="Alioto T."/>
            <person name="Alexiou K.G."/>
            <person name="Bardil A."/>
            <person name="Barteri F."/>
            <person name="Castanera R."/>
            <person name="Cruz F."/>
            <person name="Dhingra A."/>
            <person name="Duval H."/>
            <person name="Fernandez I Marti A."/>
            <person name="Frias L."/>
            <person name="Galan B."/>
            <person name="Garcia J.L."/>
            <person name="Howad W."/>
            <person name="Gomez-Garrido J."/>
            <person name="Gut M."/>
            <person name="Julca I."/>
            <person name="Morata J."/>
            <person name="Puigdomenech P."/>
            <person name="Ribeca P."/>
            <person name="Rubio Cabetas M.J."/>
            <person name="Vlasova A."/>
            <person name="Wirthensohn M."/>
            <person name="Garcia-Mas J."/>
            <person name="Gabaldon T."/>
            <person name="Casacuberta J.M."/>
            <person name="Arus P."/>
        </authorList>
    </citation>
    <scope>NUCLEOTIDE SEQUENCE [LARGE SCALE GENOMIC DNA]</scope>
    <source>
        <strain evidence="3">cv. Texas</strain>
    </source>
</reference>
<evidence type="ECO:0000256" key="1">
    <source>
        <dbReference type="SAM" id="MobiDB-lite"/>
    </source>
</evidence>
<evidence type="ECO:0000313" key="3">
    <source>
        <dbReference type="Proteomes" id="UP000327085"/>
    </source>
</evidence>
<dbReference type="EMBL" id="CABIKO010000032">
    <property type="protein sequence ID" value="VVA18823.1"/>
    <property type="molecule type" value="Genomic_DNA"/>
</dbReference>
<sequence>MEDGKEVDPLVPPINGADGYGGSGGRGEEQESKEAFYGGSDSVSRGQSVIGDQLDAPPLPHGMSTAKILYLCFGEYMADEVLYSIQALRLDSFPPLQTLKAKELAYIRGEGLPLRMGCSLFGSNIVSTGMAVSQHIHGKTFTLLTLNIPTPAKSSTTVPSDKGSLVRFWCSTPTSCMCSPL</sequence>
<gene>
    <name evidence="2" type="ORF">ALMOND_2B012936</name>
</gene>
<dbReference type="Gramene" id="VVA18823">
    <property type="protein sequence ID" value="VVA18823"/>
    <property type="gene ID" value="Prudul26B012936"/>
</dbReference>
<feature type="region of interest" description="Disordered" evidence="1">
    <location>
        <begin position="1"/>
        <end position="56"/>
    </location>
</feature>
<protein>
    <submittedName>
        <fullName evidence="2">PREDICTED: LOC110750777</fullName>
    </submittedName>
</protein>
<dbReference type="Proteomes" id="UP000327085">
    <property type="component" value="Chromosome 6"/>
</dbReference>
<proteinExistence type="predicted"/>